<accession>A0A7J9FM47</accession>
<protein>
    <submittedName>
        <fullName evidence="1">Uncharacterized protein</fullName>
    </submittedName>
</protein>
<name>A0A7J9FM47_9ROSI</name>
<reference evidence="1 2" key="1">
    <citation type="journal article" date="2019" name="Genome Biol. Evol.">
        <title>Insights into the evolution of the New World diploid cottons (Gossypium, subgenus Houzingenia) based on genome sequencing.</title>
        <authorList>
            <person name="Grover C.E."/>
            <person name="Arick M.A. 2nd"/>
            <person name="Thrash A."/>
            <person name="Conover J.L."/>
            <person name="Sanders W.S."/>
            <person name="Peterson D.G."/>
            <person name="Frelichowski J.E."/>
            <person name="Scheffler J.A."/>
            <person name="Scheffler B.E."/>
            <person name="Wendel J.F."/>
        </authorList>
    </citation>
    <scope>NUCLEOTIDE SEQUENCE [LARGE SCALE GENOMIC DNA]</scope>
    <source>
        <strain evidence="1">8</strain>
        <tissue evidence="1">Leaf</tissue>
    </source>
</reference>
<gene>
    <name evidence="1" type="ORF">Gotri_027226</name>
</gene>
<keyword evidence="2" id="KW-1185">Reference proteome</keyword>
<dbReference type="AlphaFoldDB" id="A0A7J9FM47"/>
<dbReference type="Proteomes" id="UP000593568">
    <property type="component" value="Unassembled WGS sequence"/>
</dbReference>
<evidence type="ECO:0000313" key="1">
    <source>
        <dbReference type="EMBL" id="MBA0786392.1"/>
    </source>
</evidence>
<evidence type="ECO:0000313" key="2">
    <source>
        <dbReference type="Proteomes" id="UP000593568"/>
    </source>
</evidence>
<comment type="caution">
    <text evidence="1">The sequence shown here is derived from an EMBL/GenBank/DDBJ whole genome shotgun (WGS) entry which is preliminary data.</text>
</comment>
<dbReference type="EMBL" id="JABEZW010222810">
    <property type="protein sequence ID" value="MBA0786392.1"/>
    <property type="molecule type" value="Genomic_DNA"/>
</dbReference>
<proteinExistence type="predicted"/>
<organism evidence="1 2">
    <name type="scientific">Gossypium trilobum</name>
    <dbReference type="NCBI Taxonomy" id="34281"/>
    <lineage>
        <taxon>Eukaryota</taxon>
        <taxon>Viridiplantae</taxon>
        <taxon>Streptophyta</taxon>
        <taxon>Embryophyta</taxon>
        <taxon>Tracheophyta</taxon>
        <taxon>Spermatophyta</taxon>
        <taxon>Magnoliopsida</taxon>
        <taxon>eudicotyledons</taxon>
        <taxon>Gunneridae</taxon>
        <taxon>Pentapetalae</taxon>
        <taxon>rosids</taxon>
        <taxon>malvids</taxon>
        <taxon>Malvales</taxon>
        <taxon>Malvaceae</taxon>
        <taxon>Malvoideae</taxon>
        <taxon>Gossypium</taxon>
    </lineage>
</organism>
<sequence length="43" mass="4869">MPVGERVKVDSSDIRSFYLPCSTVTFGRSIKFRIGSSPKIIRH</sequence>